<dbReference type="Pfam" id="PF01758">
    <property type="entry name" value="SBF"/>
    <property type="match status" value="1"/>
</dbReference>
<evidence type="ECO:0000313" key="6">
    <source>
        <dbReference type="EMBL" id="PJZ71444.1"/>
    </source>
</evidence>
<feature type="transmembrane region" description="Helical" evidence="5">
    <location>
        <begin position="254"/>
        <end position="273"/>
    </location>
</feature>
<dbReference type="EMBL" id="NPDZ01000001">
    <property type="protein sequence ID" value="PJZ74978.1"/>
    <property type="molecule type" value="Genomic_DNA"/>
</dbReference>
<dbReference type="Proteomes" id="UP000231990">
    <property type="component" value="Unassembled WGS sequence"/>
</dbReference>
<evidence type="ECO:0000313" key="7">
    <source>
        <dbReference type="EMBL" id="PJZ74978.1"/>
    </source>
</evidence>
<keyword evidence="8" id="KW-1185">Reference proteome</keyword>
<dbReference type="Gene3D" id="1.20.1530.20">
    <property type="match status" value="1"/>
</dbReference>
<feature type="transmembrane region" description="Helical" evidence="5">
    <location>
        <begin position="165"/>
        <end position="187"/>
    </location>
</feature>
<evidence type="ECO:0000256" key="5">
    <source>
        <dbReference type="SAM" id="Phobius"/>
    </source>
</evidence>
<feature type="transmembrane region" description="Helical" evidence="5">
    <location>
        <begin position="132"/>
        <end position="153"/>
    </location>
</feature>
<sequence length="281" mass="29829">MFESGAAIKLAIVVLAISSMFGLGLKINRKELGSLKESGPIVLGAFLLNFLILPVIAIFLGKWFALSYPIALGIFLCASSPGGASGGLFVLKANGNPAIGGLLIATLNAANTFITPFLFAQYTGGGKIEINVLGYLLGVSLVVQGLPLLSGLISRLYLPKLSEKVLPWVEKLSTVALVISILLLAFAHASDALLLGWNSWVVAALLIVIALSAGTLFIREARSVQASVSMVTGVRSLSLALLIAELYVNQPETLLTILMYGLLMYILTWTVSLKWKDVKAK</sequence>
<dbReference type="InterPro" id="IPR004710">
    <property type="entry name" value="Bilac:Na_transpt"/>
</dbReference>
<keyword evidence="4 5" id="KW-0472">Membrane</keyword>
<evidence type="ECO:0000313" key="8">
    <source>
        <dbReference type="Proteomes" id="UP000231962"/>
    </source>
</evidence>
<evidence type="ECO:0000256" key="4">
    <source>
        <dbReference type="ARBA" id="ARBA00023136"/>
    </source>
</evidence>
<evidence type="ECO:0000313" key="9">
    <source>
        <dbReference type="Proteomes" id="UP000231990"/>
    </source>
</evidence>
<dbReference type="GO" id="GO:0016020">
    <property type="term" value="C:membrane"/>
    <property type="evidence" value="ECO:0007669"/>
    <property type="project" value="UniProtKB-SubCell"/>
</dbReference>
<dbReference type="PANTHER" id="PTHR10361">
    <property type="entry name" value="SODIUM-BILE ACID COTRANSPORTER"/>
    <property type="match status" value="1"/>
</dbReference>
<evidence type="ECO:0000256" key="1">
    <source>
        <dbReference type="ARBA" id="ARBA00004141"/>
    </source>
</evidence>
<dbReference type="InterPro" id="IPR002657">
    <property type="entry name" value="BilAc:Na_symport/Acr3"/>
</dbReference>
<protein>
    <submittedName>
        <fullName evidence="7">Bile acid:sodium symporter</fullName>
    </submittedName>
</protein>
<comment type="caution">
    <text evidence="7">The sequence shown here is derived from an EMBL/GenBank/DDBJ whole genome shotgun (WGS) entry which is preliminary data.</text>
</comment>
<comment type="subcellular location">
    <subcellularLocation>
        <location evidence="1">Membrane</location>
        <topology evidence="1">Multi-pass membrane protein</topology>
    </subcellularLocation>
</comment>
<proteinExistence type="predicted"/>
<keyword evidence="3 5" id="KW-1133">Transmembrane helix</keyword>
<organism evidence="7 9">
    <name type="scientific">Leptospira perolatii</name>
    <dbReference type="NCBI Taxonomy" id="2023191"/>
    <lineage>
        <taxon>Bacteria</taxon>
        <taxon>Pseudomonadati</taxon>
        <taxon>Spirochaetota</taxon>
        <taxon>Spirochaetia</taxon>
        <taxon>Leptospirales</taxon>
        <taxon>Leptospiraceae</taxon>
        <taxon>Leptospira</taxon>
    </lineage>
</organism>
<evidence type="ECO:0000256" key="3">
    <source>
        <dbReference type="ARBA" id="ARBA00022989"/>
    </source>
</evidence>
<dbReference type="EMBL" id="NPDY01000001">
    <property type="protein sequence ID" value="PJZ71444.1"/>
    <property type="molecule type" value="Genomic_DNA"/>
</dbReference>
<feature type="transmembrane region" description="Helical" evidence="5">
    <location>
        <begin position="98"/>
        <end position="120"/>
    </location>
</feature>
<dbReference type="Proteomes" id="UP000231962">
    <property type="component" value="Unassembled WGS sequence"/>
</dbReference>
<gene>
    <name evidence="6" type="ORF">CH360_02805</name>
    <name evidence="7" type="ORF">CH373_02805</name>
</gene>
<reference evidence="8 9" key="1">
    <citation type="submission" date="2017-07" db="EMBL/GenBank/DDBJ databases">
        <title>Leptospira spp. isolated from tropical soils.</title>
        <authorList>
            <person name="Thibeaux R."/>
            <person name="Iraola G."/>
            <person name="Ferres I."/>
            <person name="Bierque E."/>
            <person name="Girault D."/>
            <person name="Soupe-Gilbert M.-E."/>
            <person name="Picardeau M."/>
            <person name="Goarant C."/>
        </authorList>
    </citation>
    <scope>NUCLEOTIDE SEQUENCE [LARGE SCALE GENOMIC DNA]</scope>
    <source>
        <strain evidence="7 9">FH1-B-B1</strain>
        <strain evidence="6 8">FH1-B-C1</strain>
    </source>
</reference>
<feature type="transmembrane region" description="Helical" evidence="5">
    <location>
        <begin position="230"/>
        <end position="248"/>
    </location>
</feature>
<dbReference type="InterPro" id="IPR038770">
    <property type="entry name" value="Na+/solute_symporter_sf"/>
</dbReference>
<dbReference type="OrthoDB" id="328743at2"/>
<dbReference type="AlphaFoldDB" id="A0A2M9ZSA6"/>
<keyword evidence="2 5" id="KW-0812">Transmembrane</keyword>
<name>A0A2M9ZSA6_9LEPT</name>
<evidence type="ECO:0000256" key="2">
    <source>
        <dbReference type="ARBA" id="ARBA00022692"/>
    </source>
</evidence>
<feature type="transmembrane region" description="Helical" evidence="5">
    <location>
        <begin position="39"/>
        <end position="60"/>
    </location>
</feature>
<feature type="transmembrane region" description="Helical" evidence="5">
    <location>
        <begin position="199"/>
        <end position="218"/>
    </location>
</feature>
<dbReference type="PANTHER" id="PTHR10361:SF28">
    <property type="entry name" value="P3 PROTEIN-RELATED"/>
    <property type="match status" value="1"/>
</dbReference>
<feature type="transmembrane region" description="Helical" evidence="5">
    <location>
        <begin position="66"/>
        <end position="91"/>
    </location>
</feature>
<feature type="transmembrane region" description="Helical" evidence="5">
    <location>
        <begin position="6"/>
        <end position="27"/>
    </location>
</feature>
<accession>A0A2M9ZSA6</accession>
<dbReference type="RefSeq" id="WP_100712430.1">
    <property type="nucleotide sequence ID" value="NZ_NPDY01000001.1"/>
</dbReference>